<sequence length="425" mass="48834">MRQFFKFLGVIILLLIVAGTIFYFIKNEELPKGKQGKEADALAIKMFNAINNDAFENTEVIEWSFRDVHHYKWLKQENIVHVSWANNKVILNTKYPKKSTIFVDKKETNNPEIIKKATEFFNNDSFWLIAPYKIFDVGTERRIVNYEGKDALLITYSSGGSTPGDSYLWILDENYLPVSFKMWVKIIPIGGISATWNPLKTTESGIKLPTSHTLSLFGLEIPLENVKAYNPKANELANKILKAIKHENYKNTRYLEWSFGGRRSFKWDKEKHIVAISWDSIRVNLHPQNKEKSTVFINEKLQKIADSTIVKKAWNIFNNDSFWLVAPHKLFENGIIRSIQKEDGKDALFVKYTTGGTTPGDSYLWVLDKNYLPISYKMFVPSMKMNGVSATWEGWITTESGTLLPTNHTFGNGRNLSMGEVKGYN</sequence>
<evidence type="ECO:0000313" key="2">
    <source>
        <dbReference type="EMBL" id="QTE22620.1"/>
    </source>
</evidence>
<keyword evidence="3" id="KW-1185">Reference proteome</keyword>
<organism evidence="2 3">
    <name type="scientific">Polaribacter cellanae</name>
    <dbReference type="NCBI Taxonomy" id="2818493"/>
    <lineage>
        <taxon>Bacteria</taxon>
        <taxon>Pseudomonadati</taxon>
        <taxon>Bacteroidota</taxon>
        <taxon>Flavobacteriia</taxon>
        <taxon>Flavobacteriales</taxon>
        <taxon>Flavobacteriaceae</taxon>
    </lineage>
</organism>
<feature type="transmembrane region" description="Helical" evidence="1">
    <location>
        <begin position="7"/>
        <end position="25"/>
    </location>
</feature>
<reference evidence="2 3" key="1">
    <citation type="submission" date="2021-03" db="EMBL/GenBank/DDBJ databases">
        <title>Complete genome of Polaribacter_sp.SM13.</title>
        <authorList>
            <person name="Jeong S.W."/>
            <person name="Bae J.W."/>
        </authorList>
    </citation>
    <scope>NUCLEOTIDE SEQUENCE [LARGE SCALE GENOMIC DNA]</scope>
    <source>
        <strain evidence="2 3">SM13</strain>
    </source>
</reference>
<dbReference type="AlphaFoldDB" id="A0A975H999"/>
<gene>
    <name evidence="2" type="ORF">J3359_17790</name>
</gene>
<dbReference type="KEGG" id="pcea:J3359_17790"/>
<keyword evidence="1" id="KW-1133">Transmembrane helix</keyword>
<evidence type="ECO:0000256" key="1">
    <source>
        <dbReference type="SAM" id="Phobius"/>
    </source>
</evidence>
<name>A0A975H999_9FLAO</name>
<dbReference type="EMBL" id="CP071869">
    <property type="protein sequence ID" value="QTE22620.1"/>
    <property type="molecule type" value="Genomic_DNA"/>
</dbReference>
<dbReference type="Proteomes" id="UP000663920">
    <property type="component" value="Chromosome"/>
</dbReference>
<protein>
    <submittedName>
        <fullName evidence="2">Uncharacterized protein</fullName>
    </submittedName>
</protein>
<keyword evidence="1" id="KW-0812">Transmembrane</keyword>
<evidence type="ECO:0000313" key="3">
    <source>
        <dbReference type="Proteomes" id="UP000663920"/>
    </source>
</evidence>
<accession>A0A975H999</accession>
<proteinExistence type="predicted"/>
<keyword evidence="1" id="KW-0472">Membrane</keyword>
<dbReference type="RefSeq" id="WP_208078501.1">
    <property type="nucleotide sequence ID" value="NZ_CP071869.1"/>
</dbReference>